<accession>A0AAX4HT39</accession>
<dbReference type="PANTHER" id="PTHR44591:SF3">
    <property type="entry name" value="RESPONSE REGULATORY DOMAIN-CONTAINING PROTEIN"/>
    <property type="match status" value="1"/>
</dbReference>
<keyword evidence="5" id="KW-1185">Reference proteome</keyword>
<dbReference type="Pfam" id="PF00072">
    <property type="entry name" value="Response_reg"/>
    <property type="match status" value="1"/>
</dbReference>
<dbReference type="RefSeq" id="WP_321398771.1">
    <property type="nucleotide sequence ID" value="NZ_CP139487.1"/>
</dbReference>
<evidence type="ECO:0000259" key="3">
    <source>
        <dbReference type="PROSITE" id="PS50110"/>
    </source>
</evidence>
<dbReference type="EMBL" id="CP139487">
    <property type="protein sequence ID" value="WPU66499.1"/>
    <property type="molecule type" value="Genomic_DNA"/>
</dbReference>
<evidence type="ECO:0000313" key="5">
    <source>
        <dbReference type="Proteomes" id="UP001324634"/>
    </source>
</evidence>
<evidence type="ECO:0000256" key="2">
    <source>
        <dbReference type="PROSITE-ProRule" id="PRU00169"/>
    </source>
</evidence>
<dbReference type="Gene3D" id="3.40.50.2300">
    <property type="match status" value="1"/>
</dbReference>
<name>A0AAX4HT39_9BACT</name>
<keyword evidence="1 2" id="KW-0597">Phosphoprotein</keyword>
<proteinExistence type="predicted"/>
<dbReference type="GO" id="GO:0000160">
    <property type="term" value="P:phosphorelay signal transduction system"/>
    <property type="evidence" value="ECO:0007669"/>
    <property type="project" value="InterPro"/>
</dbReference>
<dbReference type="InterPro" id="IPR001789">
    <property type="entry name" value="Sig_transdc_resp-reg_receiver"/>
</dbReference>
<gene>
    <name evidence="4" type="ORF">SOO65_07050</name>
</gene>
<sequence length="121" mass="13878">MAKILVIEDEYDISSTLEMLLSDEGYEVVIAQNGQEALDRLSEIKPDLIISDIMMPFKNGYDTLEQIRTLPEYHLTPYILMSAGGAPDPARKPEWNYFFKKPFNIYNMLEVVAKLLKDSSK</sequence>
<dbReference type="InterPro" id="IPR050595">
    <property type="entry name" value="Bact_response_regulator"/>
</dbReference>
<dbReference type="SUPFAM" id="SSF52172">
    <property type="entry name" value="CheY-like"/>
    <property type="match status" value="1"/>
</dbReference>
<evidence type="ECO:0000313" key="4">
    <source>
        <dbReference type="EMBL" id="WPU66499.1"/>
    </source>
</evidence>
<dbReference type="AlphaFoldDB" id="A0AAX4HT39"/>
<dbReference type="PROSITE" id="PS50110">
    <property type="entry name" value="RESPONSE_REGULATORY"/>
    <property type="match status" value="1"/>
</dbReference>
<dbReference type="Proteomes" id="UP001324634">
    <property type="component" value="Chromosome"/>
</dbReference>
<dbReference type="KEGG" id="psti:SOO65_07050"/>
<feature type="modified residue" description="4-aspartylphosphate" evidence="2">
    <location>
        <position position="52"/>
    </location>
</feature>
<organism evidence="4 5">
    <name type="scientific">Peredibacter starrii</name>
    <dbReference type="NCBI Taxonomy" id="28202"/>
    <lineage>
        <taxon>Bacteria</taxon>
        <taxon>Pseudomonadati</taxon>
        <taxon>Bdellovibrionota</taxon>
        <taxon>Bacteriovoracia</taxon>
        <taxon>Bacteriovoracales</taxon>
        <taxon>Bacteriovoracaceae</taxon>
        <taxon>Peredibacter</taxon>
    </lineage>
</organism>
<reference evidence="4 5" key="1">
    <citation type="submission" date="2023-11" db="EMBL/GenBank/DDBJ databases">
        <title>Peredibacter starrii A3.12.</title>
        <authorList>
            <person name="Mitchell R.J."/>
        </authorList>
    </citation>
    <scope>NUCLEOTIDE SEQUENCE [LARGE SCALE GENOMIC DNA]</scope>
    <source>
        <strain evidence="4 5">A3.12</strain>
    </source>
</reference>
<dbReference type="InterPro" id="IPR011006">
    <property type="entry name" value="CheY-like_superfamily"/>
</dbReference>
<dbReference type="PANTHER" id="PTHR44591">
    <property type="entry name" value="STRESS RESPONSE REGULATOR PROTEIN 1"/>
    <property type="match status" value="1"/>
</dbReference>
<protein>
    <submittedName>
        <fullName evidence="4">Response regulator</fullName>
    </submittedName>
</protein>
<evidence type="ECO:0000256" key="1">
    <source>
        <dbReference type="ARBA" id="ARBA00022553"/>
    </source>
</evidence>
<dbReference type="SMART" id="SM00448">
    <property type="entry name" value="REC"/>
    <property type="match status" value="1"/>
</dbReference>
<feature type="domain" description="Response regulatory" evidence="3">
    <location>
        <begin position="3"/>
        <end position="116"/>
    </location>
</feature>